<comment type="caution">
    <text evidence="2">The sequence shown here is derived from an EMBL/GenBank/DDBJ whole genome shotgun (WGS) entry which is preliminary data.</text>
</comment>
<evidence type="ECO:0000313" key="2">
    <source>
        <dbReference type="EMBL" id="GAF96439.1"/>
    </source>
</evidence>
<reference evidence="2" key="1">
    <citation type="journal article" date="2014" name="Front. Microbiol.">
        <title>High frequency of phylogenetically diverse reductive dehalogenase-homologous genes in deep subseafloor sedimentary metagenomes.</title>
        <authorList>
            <person name="Kawai M."/>
            <person name="Futagami T."/>
            <person name="Toyoda A."/>
            <person name="Takaki Y."/>
            <person name="Nishi S."/>
            <person name="Hori S."/>
            <person name="Arai W."/>
            <person name="Tsubouchi T."/>
            <person name="Morono Y."/>
            <person name="Uchiyama I."/>
            <person name="Ito T."/>
            <person name="Fujiyama A."/>
            <person name="Inagaki F."/>
            <person name="Takami H."/>
        </authorList>
    </citation>
    <scope>NUCLEOTIDE SEQUENCE</scope>
    <source>
        <strain evidence="2">Expedition CK06-06</strain>
    </source>
</reference>
<protein>
    <submittedName>
        <fullName evidence="2">Uncharacterized protein</fullName>
    </submittedName>
</protein>
<proteinExistence type="predicted"/>
<evidence type="ECO:0000256" key="1">
    <source>
        <dbReference type="SAM" id="MobiDB-lite"/>
    </source>
</evidence>
<sequence>RVICGEPLPEQRVRTCFAVYNKEFASLQAVALQVEHTTSESMQDIMLQAQALGMSESDLFSTPESKVLILQDKSDSASDALEGGAPPDVDG</sequence>
<feature type="region of interest" description="Disordered" evidence="1">
    <location>
        <begin position="72"/>
        <end position="91"/>
    </location>
</feature>
<feature type="non-terminal residue" evidence="2">
    <location>
        <position position="1"/>
    </location>
</feature>
<gene>
    <name evidence="2" type="ORF">S01H1_28324</name>
</gene>
<dbReference type="AlphaFoldDB" id="X0TTC1"/>
<organism evidence="2">
    <name type="scientific">marine sediment metagenome</name>
    <dbReference type="NCBI Taxonomy" id="412755"/>
    <lineage>
        <taxon>unclassified sequences</taxon>
        <taxon>metagenomes</taxon>
        <taxon>ecological metagenomes</taxon>
    </lineage>
</organism>
<name>X0TTC1_9ZZZZ</name>
<accession>X0TTC1</accession>
<dbReference type="EMBL" id="BARS01017307">
    <property type="protein sequence ID" value="GAF96439.1"/>
    <property type="molecule type" value="Genomic_DNA"/>
</dbReference>